<dbReference type="PANTHER" id="PTHR43479:SF11">
    <property type="entry name" value="ACREF_ENVCD OPERON REPRESSOR-RELATED"/>
    <property type="match status" value="1"/>
</dbReference>
<dbReference type="PROSITE" id="PS50977">
    <property type="entry name" value="HTH_TETR_2"/>
    <property type="match status" value="1"/>
</dbReference>
<evidence type="ECO:0000313" key="4">
    <source>
        <dbReference type="EMBL" id="EHJ52379.1"/>
    </source>
</evidence>
<dbReference type="Pfam" id="PF17929">
    <property type="entry name" value="TetR_C_34"/>
    <property type="match status" value="1"/>
</dbReference>
<name>G5JUR1_9STRE</name>
<dbReference type="InterPro" id="IPR009057">
    <property type="entry name" value="Homeodomain-like_sf"/>
</dbReference>
<dbReference type="Proteomes" id="UP000003573">
    <property type="component" value="Unassembled WGS sequence"/>
</dbReference>
<gene>
    <name evidence="4" type="ORF">STRMA_1051</name>
</gene>
<protein>
    <submittedName>
        <fullName evidence="4">Transcriptional regulator, TetR family</fullName>
    </submittedName>
</protein>
<evidence type="ECO:0000259" key="3">
    <source>
        <dbReference type="PROSITE" id="PS50977"/>
    </source>
</evidence>
<feature type="DNA-binding region" description="H-T-H motif" evidence="2">
    <location>
        <begin position="30"/>
        <end position="49"/>
    </location>
</feature>
<dbReference type="EMBL" id="AEUW02000001">
    <property type="protein sequence ID" value="EHJ52379.1"/>
    <property type="molecule type" value="Genomic_DNA"/>
</dbReference>
<dbReference type="Gene3D" id="1.10.357.10">
    <property type="entry name" value="Tetracycline Repressor, domain 2"/>
    <property type="match status" value="1"/>
</dbReference>
<dbReference type="eggNOG" id="COG1309">
    <property type="taxonomic scope" value="Bacteria"/>
</dbReference>
<evidence type="ECO:0000313" key="5">
    <source>
        <dbReference type="Proteomes" id="UP000003573"/>
    </source>
</evidence>
<dbReference type="InterPro" id="IPR041483">
    <property type="entry name" value="TetR_C_34"/>
</dbReference>
<keyword evidence="1 2" id="KW-0238">DNA-binding</keyword>
<sequence length="205" mass="24129">MQKGKKENRREEVIDVCEKLYQEKNFTDITIKEIGSKTSFTRTSIYNYFLNKEEIFLALLKREYQKWQVDLQQMLDQDQLTLESFADQLATSLAKRPALLKILSSNFTDLDIASRMENLIDFKESFGSSLQMVDKLLQKFFTEMTEADRQHFLFAFFPFIFGVYPYTVVTDKQKEAMAAAKVPYVYLSLHDIVENCILTLLRKDY</sequence>
<feature type="domain" description="HTH tetR-type" evidence="3">
    <location>
        <begin position="7"/>
        <end position="67"/>
    </location>
</feature>
<comment type="caution">
    <text evidence="4">The sequence shown here is derived from an EMBL/GenBank/DDBJ whole genome shotgun (WGS) entry which is preliminary data.</text>
</comment>
<organism evidence="4 5">
    <name type="scientific">Streptococcus macacae NCTC 11558</name>
    <dbReference type="NCBI Taxonomy" id="764298"/>
    <lineage>
        <taxon>Bacteria</taxon>
        <taxon>Bacillati</taxon>
        <taxon>Bacillota</taxon>
        <taxon>Bacilli</taxon>
        <taxon>Lactobacillales</taxon>
        <taxon>Streptococcaceae</taxon>
        <taxon>Streptococcus</taxon>
    </lineage>
</organism>
<dbReference type="GO" id="GO:0003677">
    <property type="term" value="F:DNA binding"/>
    <property type="evidence" value="ECO:0007669"/>
    <property type="project" value="UniProtKB-UniRule"/>
</dbReference>
<dbReference type="AlphaFoldDB" id="G5JUR1"/>
<keyword evidence="5" id="KW-1185">Reference proteome</keyword>
<dbReference type="PANTHER" id="PTHR43479">
    <property type="entry name" value="ACREF/ENVCD OPERON REPRESSOR-RELATED"/>
    <property type="match status" value="1"/>
</dbReference>
<dbReference type="STRING" id="764298.STRMA_1051"/>
<dbReference type="RefSeq" id="WP_003080351.1">
    <property type="nucleotide sequence ID" value="NZ_AEUW02000001.1"/>
</dbReference>
<proteinExistence type="predicted"/>
<reference evidence="4 5" key="1">
    <citation type="journal article" date="2014" name="Int. J. Syst. Evol. Microbiol.">
        <title>Phylogenomics and the dynamic genome evolution of the genus Streptococcus.</title>
        <authorList>
            <consortium name="The Broad Institute Genome Sequencing Platform"/>
            <person name="Richards V.P."/>
            <person name="Palmer S.R."/>
            <person name="Pavinski Bitar P.D."/>
            <person name="Qin X."/>
            <person name="Weinstock G.M."/>
            <person name="Highlander S.K."/>
            <person name="Town C.D."/>
            <person name="Burne R.A."/>
            <person name="Stanhope M.J."/>
        </authorList>
    </citation>
    <scope>NUCLEOTIDE SEQUENCE [LARGE SCALE GENOMIC DNA]</scope>
    <source>
        <strain evidence="4 5">NCTC 11558</strain>
    </source>
</reference>
<dbReference type="InterPro" id="IPR050624">
    <property type="entry name" value="HTH-type_Tx_Regulator"/>
</dbReference>
<evidence type="ECO:0000256" key="2">
    <source>
        <dbReference type="PROSITE-ProRule" id="PRU00335"/>
    </source>
</evidence>
<dbReference type="InterPro" id="IPR001647">
    <property type="entry name" value="HTH_TetR"/>
</dbReference>
<dbReference type="Pfam" id="PF00440">
    <property type="entry name" value="TetR_N"/>
    <property type="match status" value="1"/>
</dbReference>
<dbReference type="SUPFAM" id="SSF46689">
    <property type="entry name" value="Homeodomain-like"/>
    <property type="match status" value="1"/>
</dbReference>
<accession>G5JUR1</accession>
<evidence type="ECO:0000256" key="1">
    <source>
        <dbReference type="ARBA" id="ARBA00023125"/>
    </source>
</evidence>